<organism evidence="1 2">
    <name type="scientific">Psilocybe cf. subviscida</name>
    <dbReference type="NCBI Taxonomy" id="2480587"/>
    <lineage>
        <taxon>Eukaryota</taxon>
        <taxon>Fungi</taxon>
        <taxon>Dikarya</taxon>
        <taxon>Basidiomycota</taxon>
        <taxon>Agaricomycotina</taxon>
        <taxon>Agaricomycetes</taxon>
        <taxon>Agaricomycetidae</taxon>
        <taxon>Agaricales</taxon>
        <taxon>Agaricineae</taxon>
        <taxon>Strophariaceae</taxon>
        <taxon>Psilocybe</taxon>
    </lineage>
</organism>
<reference evidence="1 2" key="1">
    <citation type="journal article" date="2020" name="ISME J.">
        <title>Uncovering the hidden diversity of litter-decomposition mechanisms in mushroom-forming fungi.</title>
        <authorList>
            <person name="Floudas D."/>
            <person name="Bentzer J."/>
            <person name="Ahren D."/>
            <person name="Johansson T."/>
            <person name="Persson P."/>
            <person name="Tunlid A."/>
        </authorList>
    </citation>
    <scope>NUCLEOTIDE SEQUENCE [LARGE SCALE GENOMIC DNA]</scope>
    <source>
        <strain evidence="1 2">CBS 101986</strain>
    </source>
</reference>
<gene>
    <name evidence="1" type="ORF">D9619_002570</name>
</gene>
<dbReference type="EMBL" id="JAACJJ010000056">
    <property type="protein sequence ID" value="KAF5312375.1"/>
    <property type="molecule type" value="Genomic_DNA"/>
</dbReference>
<dbReference type="InterPro" id="IPR032675">
    <property type="entry name" value="LRR_dom_sf"/>
</dbReference>
<protein>
    <recommendedName>
        <fullName evidence="3">F-box domain-containing protein</fullName>
    </recommendedName>
</protein>
<dbReference type="AlphaFoldDB" id="A0A8H5AWU2"/>
<comment type="caution">
    <text evidence="1">The sequence shown here is derived from an EMBL/GenBank/DDBJ whole genome shotgun (WGS) entry which is preliminary data.</text>
</comment>
<dbReference type="OrthoDB" id="3217549at2759"/>
<proteinExistence type="predicted"/>
<evidence type="ECO:0000313" key="2">
    <source>
        <dbReference type="Proteomes" id="UP000567179"/>
    </source>
</evidence>
<dbReference type="Proteomes" id="UP000567179">
    <property type="component" value="Unassembled WGS sequence"/>
</dbReference>
<accession>A0A8H5AWU2</accession>
<evidence type="ECO:0000313" key="1">
    <source>
        <dbReference type="EMBL" id="KAF5312375.1"/>
    </source>
</evidence>
<keyword evidence="2" id="KW-1185">Reference proteome</keyword>
<dbReference type="Gene3D" id="3.80.10.10">
    <property type="entry name" value="Ribonuclease Inhibitor"/>
    <property type="match status" value="1"/>
</dbReference>
<evidence type="ECO:0008006" key="3">
    <source>
        <dbReference type="Google" id="ProtNLM"/>
    </source>
</evidence>
<sequence length="541" mass="61203">MSDADERVKFSAYSDVHDPLALVPPEIAGAILEYAADPFPENTVDGSDNYDPLEDQLDSPRMIRRMMETDSLPASYPLKLAAVCRRWREIAFADPKLWDIVVMRRTAEKWTLSHELVEQWLARSGGRPLTVVLSWNLDYQGLLQPISSSLCGVDILSIINTICAHSHHWRNLVIQLPPSLIPYFWCSTEATRDLDFFLIDSNVGARAELQKFDPGYTLIRPKHATLLGAPRLDSFSWASLKRLDIVGTSAFNLLHTFEQTPQLEEFTGMIYGQSDEATAFALMPVTLPKLVKLGVTIKEAEGNILFRKLIAPALRSLSFASLASHGGILTWIPVDAVTAFVLESDMRLRYLSIKDCGLHESDMIPLLSVLTDLRELNLSDTTDVNHADVDGVEAILLGDAFLDCLVSSLSPDLPVKFLPKLSAFSYEGPKQFSWRAWADVFHAHCRRDLNNPHKRPLEHIAIHVSPEIHPESPGFNNEACVIDRETLTRFCELPVDWLRVDLDWQLLDYSFEYHNFNPEVEMDLLFCNYHTNPELLDMFAK</sequence>
<name>A0A8H5AWU2_9AGAR</name>